<evidence type="ECO:0000313" key="5">
    <source>
        <dbReference type="Ensembl" id="ENSSRHP00000001831.1"/>
    </source>
</evidence>
<evidence type="ECO:0000256" key="2">
    <source>
        <dbReference type="ARBA" id="ARBA00009389"/>
    </source>
</evidence>
<sequence length="131" mass="15258">KVLRKSVMETRLVSFAMAHHTVSEARREQFRRTPDQSTEHLLFFLVALYEDTEKPNNASDFIKHQLGVGTEAEDAESLRLKLNTLQQKYDQLMEENKELRSRDNHVNEDDAFTSCDHHLTNTNSKQELLSL</sequence>
<dbReference type="CDD" id="cd21937">
    <property type="entry name" value="ZIP_MycBP-like"/>
    <property type="match status" value="1"/>
</dbReference>
<dbReference type="Proteomes" id="UP000472270">
    <property type="component" value="Unassembled WGS sequence"/>
</dbReference>
<dbReference type="Ensembl" id="ENSSRHT00000001904.1">
    <property type="protein sequence ID" value="ENSSRHP00000001831.1"/>
    <property type="gene ID" value="ENSSRHG00000001096.1"/>
</dbReference>
<name>A0A673FRB2_9TELE</name>
<dbReference type="GO" id="GO:0005634">
    <property type="term" value="C:nucleus"/>
    <property type="evidence" value="ECO:0007669"/>
    <property type="project" value="UniProtKB-SubCell"/>
</dbReference>
<dbReference type="GO" id="GO:0003713">
    <property type="term" value="F:transcription coactivator activity"/>
    <property type="evidence" value="ECO:0007669"/>
    <property type="project" value="InterPro"/>
</dbReference>
<reference evidence="5" key="2">
    <citation type="submission" date="2025-09" db="UniProtKB">
        <authorList>
            <consortium name="Ensembl"/>
        </authorList>
    </citation>
    <scope>IDENTIFICATION</scope>
</reference>
<protein>
    <recommendedName>
        <fullName evidence="7">MYC binding protein</fullName>
    </recommendedName>
</protein>
<reference evidence="5" key="1">
    <citation type="submission" date="2025-08" db="UniProtKB">
        <authorList>
            <consortium name="Ensembl"/>
        </authorList>
    </citation>
    <scope>IDENTIFICATION</scope>
</reference>
<proteinExistence type="inferred from homology"/>
<evidence type="ECO:0000256" key="4">
    <source>
        <dbReference type="SAM" id="Coils"/>
    </source>
</evidence>
<evidence type="ECO:0000256" key="1">
    <source>
        <dbReference type="ARBA" id="ARBA00004123"/>
    </source>
</evidence>
<dbReference type="PANTHER" id="PTHR13168:SF0">
    <property type="entry name" value="C-MYC-BINDING PROTEIN"/>
    <property type="match status" value="1"/>
</dbReference>
<organism evidence="5 6">
    <name type="scientific">Sinocyclocheilus rhinocerous</name>
    <dbReference type="NCBI Taxonomy" id="307959"/>
    <lineage>
        <taxon>Eukaryota</taxon>
        <taxon>Metazoa</taxon>
        <taxon>Chordata</taxon>
        <taxon>Craniata</taxon>
        <taxon>Vertebrata</taxon>
        <taxon>Euteleostomi</taxon>
        <taxon>Actinopterygii</taxon>
        <taxon>Neopterygii</taxon>
        <taxon>Teleostei</taxon>
        <taxon>Ostariophysi</taxon>
        <taxon>Cypriniformes</taxon>
        <taxon>Cyprinidae</taxon>
        <taxon>Cyprininae</taxon>
        <taxon>Sinocyclocheilus</taxon>
    </lineage>
</organism>
<feature type="coiled-coil region" evidence="4">
    <location>
        <begin position="75"/>
        <end position="109"/>
    </location>
</feature>
<evidence type="ECO:0000313" key="6">
    <source>
        <dbReference type="Proteomes" id="UP000472270"/>
    </source>
</evidence>
<keyword evidence="3" id="KW-0539">Nucleus</keyword>
<evidence type="ECO:0000256" key="3">
    <source>
        <dbReference type="ARBA" id="ARBA00023242"/>
    </source>
</evidence>
<evidence type="ECO:0008006" key="7">
    <source>
        <dbReference type="Google" id="ProtNLM"/>
    </source>
</evidence>
<dbReference type="PANTHER" id="PTHR13168">
    <property type="entry name" value="ASSOCIATE OF C-MYC AMY-1"/>
    <property type="match status" value="1"/>
</dbReference>
<dbReference type="Gene3D" id="6.10.250.1060">
    <property type="match status" value="1"/>
</dbReference>
<comment type="subcellular location">
    <subcellularLocation>
        <location evidence="1">Nucleus</location>
    </subcellularLocation>
</comment>
<keyword evidence="4" id="KW-0175">Coiled coil</keyword>
<dbReference type="InterPro" id="IPR026060">
    <property type="entry name" value="AMY1"/>
</dbReference>
<dbReference type="AlphaFoldDB" id="A0A673FRB2"/>
<keyword evidence="6" id="KW-1185">Reference proteome</keyword>
<comment type="similarity">
    <text evidence="2">Belongs to the AMY1 family.</text>
</comment>
<accession>A0A673FRB2</accession>